<evidence type="ECO:0000256" key="2">
    <source>
        <dbReference type="ARBA" id="ARBA00009009"/>
    </source>
</evidence>
<keyword evidence="4 6" id="KW-0378">Hydrolase</keyword>
<name>A0A2G8SWP6_9BURK</name>
<evidence type="ECO:0000256" key="5">
    <source>
        <dbReference type="ARBA" id="ARBA00023251"/>
    </source>
</evidence>
<keyword evidence="5 6" id="KW-0046">Antibiotic resistance</keyword>
<protein>
    <recommendedName>
        <fullName evidence="3 6">Beta-lactamase</fullName>
        <ecNumber evidence="3 6">3.5.2.6</ecNumber>
    </recommendedName>
</protein>
<dbReference type="SUPFAM" id="SSF56601">
    <property type="entry name" value="beta-lactamase/transpeptidase-like"/>
    <property type="match status" value="1"/>
</dbReference>
<dbReference type="PROSITE" id="PS51318">
    <property type="entry name" value="TAT"/>
    <property type="match status" value="1"/>
</dbReference>
<dbReference type="PANTHER" id="PTHR35333:SF3">
    <property type="entry name" value="BETA-LACTAMASE-TYPE TRANSPEPTIDASE FOLD CONTAINING PROTEIN"/>
    <property type="match status" value="1"/>
</dbReference>
<organism evidence="9 10">
    <name type="scientific">Massilia psychrophila</name>
    <dbReference type="NCBI Taxonomy" id="1603353"/>
    <lineage>
        <taxon>Bacteria</taxon>
        <taxon>Pseudomonadati</taxon>
        <taxon>Pseudomonadota</taxon>
        <taxon>Betaproteobacteria</taxon>
        <taxon>Burkholderiales</taxon>
        <taxon>Oxalobacteraceae</taxon>
        <taxon>Telluria group</taxon>
        <taxon>Massilia</taxon>
    </lineage>
</organism>
<dbReference type="InterPro" id="IPR000871">
    <property type="entry name" value="Beta-lactam_class-A"/>
</dbReference>
<feature type="signal peptide" evidence="7">
    <location>
        <begin position="1"/>
        <end position="25"/>
    </location>
</feature>
<dbReference type="Proteomes" id="UP000228593">
    <property type="component" value="Unassembled WGS sequence"/>
</dbReference>
<dbReference type="GO" id="GO:0030655">
    <property type="term" value="P:beta-lactam antibiotic catabolic process"/>
    <property type="evidence" value="ECO:0007669"/>
    <property type="project" value="InterPro"/>
</dbReference>
<keyword evidence="10" id="KW-1185">Reference proteome</keyword>
<dbReference type="EMBL" id="PDOB01000044">
    <property type="protein sequence ID" value="PIL38181.1"/>
    <property type="molecule type" value="Genomic_DNA"/>
</dbReference>
<dbReference type="RefSeq" id="WP_099917564.1">
    <property type="nucleotide sequence ID" value="NZ_BMHS01000020.1"/>
</dbReference>
<dbReference type="OrthoDB" id="9784149at2"/>
<dbReference type="EC" id="3.5.2.6" evidence="3 6"/>
<comment type="catalytic activity">
    <reaction evidence="1 6">
        <text>a beta-lactam + H2O = a substituted beta-amino acid</text>
        <dbReference type="Rhea" id="RHEA:20401"/>
        <dbReference type="ChEBI" id="CHEBI:15377"/>
        <dbReference type="ChEBI" id="CHEBI:35627"/>
        <dbReference type="ChEBI" id="CHEBI:140347"/>
        <dbReference type="EC" id="3.5.2.6"/>
    </reaction>
</comment>
<evidence type="ECO:0000256" key="1">
    <source>
        <dbReference type="ARBA" id="ARBA00001526"/>
    </source>
</evidence>
<dbReference type="NCBIfam" id="NF033103">
    <property type="entry name" value="bla_class_A"/>
    <property type="match status" value="1"/>
</dbReference>
<comment type="similarity">
    <text evidence="2 6">Belongs to the class-A beta-lactamase family.</text>
</comment>
<dbReference type="PROSITE" id="PS00146">
    <property type="entry name" value="BETA_LACTAMASE_A"/>
    <property type="match status" value="1"/>
</dbReference>
<evidence type="ECO:0000313" key="10">
    <source>
        <dbReference type="Proteomes" id="UP000228593"/>
    </source>
</evidence>
<evidence type="ECO:0000256" key="4">
    <source>
        <dbReference type="ARBA" id="ARBA00022801"/>
    </source>
</evidence>
<evidence type="ECO:0000256" key="3">
    <source>
        <dbReference type="ARBA" id="ARBA00012865"/>
    </source>
</evidence>
<dbReference type="Gene3D" id="3.40.710.10">
    <property type="entry name" value="DD-peptidase/beta-lactamase superfamily"/>
    <property type="match status" value="1"/>
</dbReference>
<gene>
    <name evidence="9" type="ORF">CR103_19285</name>
</gene>
<reference evidence="9 10" key="1">
    <citation type="submission" date="2017-10" db="EMBL/GenBank/DDBJ databases">
        <title>Massilia psychrophilum sp. nov., a novel purple-pigmented bacterium isolated from Tianshan glacier, Xinjiang Municipality, China.</title>
        <authorList>
            <person name="Wang H."/>
        </authorList>
    </citation>
    <scope>NUCLEOTIDE SEQUENCE [LARGE SCALE GENOMIC DNA]</scope>
    <source>
        <strain evidence="9 10">JCM 30813</strain>
    </source>
</reference>
<evidence type="ECO:0000256" key="6">
    <source>
        <dbReference type="RuleBase" id="RU361140"/>
    </source>
</evidence>
<evidence type="ECO:0000256" key="7">
    <source>
        <dbReference type="SAM" id="SignalP"/>
    </source>
</evidence>
<accession>A0A2G8SWP6</accession>
<dbReference type="InterPro" id="IPR012338">
    <property type="entry name" value="Beta-lactam/transpept-like"/>
</dbReference>
<proteinExistence type="inferred from homology"/>
<evidence type="ECO:0000259" key="8">
    <source>
        <dbReference type="Pfam" id="PF13354"/>
    </source>
</evidence>
<dbReference type="InterPro" id="IPR023650">
    <property type="entry name" value="Beta-lactam_class-A_AS"/>
</dbReference>
<evidence type="ECO:0000313" key="9">
    <source>
        <dbReference type="EMBL" id="PIL38181.1"/>
    </source>
</evidence>
<dbReference type="InterPro" id="IPR006311">
    <property type="entry name" value="TAT_signal"/>
</dbReference>
<sequence>MTFSPQRRSLVLAALVAPVAGCALAAPRNGAFARDVAKIEAASGGRLGVAAFDTGRNSQLSWRGDERFPMASTFKVLAAASILARKPGLLATRIRYTQEDLVPYAPVTERHLADGMTNAELCAAAVQVSDNPAANLLMRQVGGPAGVTAYARLLGDAMFRLDRWEPELNSAIPGDARDTTTPLAMMRTLHKLALGDALAPPARKLLVDWMLTSTTGAERIRAGVPHDWNVADKTGSGGHGTTNTIAVMWPPGRSPIVIAVYFTQSPRQRNDVVAAAARAVNAAFTAV</sequence>
<feature type="domain" description="Beta-lactamase class A catalytic" evidence="8">
    <location>
        <begin position="51"/>
        <end position="261"/>
    </location>
</feature>
<feature type="chain" id="PRO_5013876671" description="Beta-lactamase" evidence="7">
    <location>
        <begin position="26"/>
        <end position="287"/>
    </location>
</feature>
<dbReference type="PANTHER" id="PTHR35333">
    <property type="entry name" value="BETA-LACTAMASE"/>
    <property type="match status" value="1"/>
</dbReference>
<dbReference type="GO" id="GO:0046677">
    <property type="term" value="P:response to antibiotic"/>
    <property type="evidence" value="ECO:0007669"/>
    <property type="project" value="UniProtKB-UniRule"/>
</dbReference>
<comment type="caution">
    <text evidence="9">The sequence shown here is derived from an EMBL/GenBank/DDBJ whole genome shotgun (WGS) entry which is preliminary data.</text>
</comment>
<dbReference type="PRINTS" id="PR00118">
    <property type="entry name" value="BLACTAMASEA"/>
</dbReference>
<keyword evidence="7" id="KW-0732">Signal</keyword>
<dbReference type="AlphaFoldDB" id="A0A2G8SWP6"/>
<dbReference type="GO" id="GO:0008800">
    <property type="term" value="F:beta-lactamase activity"/>
    <property type="evidence" value="ECO:0007669"/>
    <property type="project" value="UniProtKB-UniRule"/>
</dbReference>
<dbReference type="Pfam" id="PF13354">
    <property type="entry name" value="Beta-lactamase2"/>
    <property type="match status" value="1"/>
</dbReference>
<dbReference type="InterPro" id="IPR045155">
    <property type="entry name" value="Beta-lactam_cat"/>
</dbReference>